<comment type="caution">
    <text evidence="1">The sequence shown here is derived from an EMBL/GenBank/DDBJ whole genome shotgun (WGS) entry which is preliminary data.</text>
</comment>
<gene>
    <name evidence="1" type="ORF">OnM2_099042</name>
</gene>
<organism evidence="1 2">
    <name type="scientific">Erysiphe neolycopersici</name>
    <dbReference type="NCBI Taxonomy" id="212602"/>
    <lineage>
        <taxon>Eukaryota</taxon>
        <taxon>Fungi</taxon>
        <taxon>Dikarya</taxon>
        <taxon>Ascomycota</taxon>
        <taxon>Pezizomycotina</taxon>
        <taxon>Leotiomycetes</taxon>
        <taxon>Erysiphales</taxon>
        <taxon>Erysiphaceae</taxon>
        <taxon>Erysiphe</taxon>
    </lineage>
</organism>
<accession>A0A420HA12</accession>
<dbReference type="Proteomes" id="UP000286134">
    <property type="component" value="Unassembled WGS sequence"/>
</dbReference>
<dbReference type="OrthoDB" id="3800936at2759"/>
<protein>
    <recommendedName>
        <fullName evidence="3">DRBM domain-containing protein</fullName>
    </recommendedName>
</protein>
<dbReference type="CDD" id="cd00048">
    <property type="entry name" value="DSRM_SF"/>
    <property type="match status" value="1"/>
</dbReference>
<dbReference type="Gene3D" id="3.30.160.20">
    <property type="match status" value="1"/>
</dbReference>
<evidence type="ECO:0008006" key="3">
    <source>
        <dbReference type="Google" id="ProtNLM"/>
    </source>
</evidence>
<dbReference type="AlphaFoldDB" id="A0A420HA12"/>
<reference evidence="1 2" key="1">
    <citation type="journal article" date="2018" name="BMC Genomics">
        <title>Comparative genome analyses reveal sequence features reflecting distinct modes of host-adaptation between dicot and monocot powdery mildew.</title>
        <authorList>
            <person name="Wu Y."/>
            <person name="Ma X."/>
            <person name="Pan Z."/>
            <person name="Kale S.D."/>
            <person name="Song Y."/>
            <person name="King H."/>
            <person name="Zhang Q."/>
            <person name="Presley C."/>
            <person name="Deng X."/>
            <person name="Wei C.I."/>
            <person name="Xiao S."/>
        </authorList>
    </citation>
    <scope>NUCLEOTIDE SEQUENCE [LARGE SCALE GENOMIC DNA]</scope>
    <source>
        <strain evidence="1">UMSG2</strain>
    </source>
</reference>
<evidence type="ECO:0000313" key="2">
    <source>
        <dbReference type="Proteomes" id="UP000286134"/>
    </source>
</evidence>
<sequence>MAEETTNLPMVGETIDLTPVAENYQTLLNSLCRNRGWSDPEYAISFKKPFYSSTVRVFNQSFTGDQCKVSDEAKETAARRAYNSLNNLPADQNKRNCLTRIFYYFFNMFTAEGNQYQ</sequence>
<keyword evidence="2" id="KW-1185">Reference proteome</keyword>
<dbReference type="EMBL" id="MCFK01009922">
    <property type="protein sequence ID" value="RKF54248.1"/>
    <property type="molecule type" value="Genomic_DNA"/>
</dbReference>
<name>A0A420HA12_9PEZI</name>
<proteinExistence type="predicted"/>
<evidence type="ECO:0000313" key="1">
    <source>
        <dbReference type="EMBL" id="RKF54248.1"/>
    </source>
</evidence>
<dbReference type="SUPFAM" id="SSF54768">
    <property type="entry name" value="dsRNA-binding domain-like"/>
    <property type="match status" value="1"/>
</dbReference>